<dbReference type="RefSeq" id="XP_013283340.1">
    <property type="nucleotide sequence ID" value="XM_013427886.1"/>
</dbReference>
<dbReference type="STRING" id="1442368.A0A0D2EZ21"/>
<keyword evidence="4" id="KW-1185">Reference proteome</keyword>
<dbReference type="HOGENOM" id="CLU_1025099_0_0_1"/>
<dbReference type="PANTHER" id="PTHR13230">
    <property type="entry name" value="GENERAL TRANSCRIPTION FACTOR IIIC, POLYPEPTIDE 5"/>
    <property type="match status" value="1"/>
</dbReference>
<dbReference type="GO" id="GO:0001003">
    <property type="term" value="F:RNA polymerase III type 2 promoter sequence-specific DNA binding"/>
    <property type="evidence" value="ECO:0007669"/>
    <property type="project" value="TreeGrafter"/>
</dbReference>
<dbReference type="VEuPathDB" id="FungiDB:Z517_06144"/>
<dbReference type="PANTHER" id="PTHR13230:SF5">
    <property type="entry name" value="GENERAL TRANSCRIPTION FACTOR 3C POLYPEPTIDE 5"/>
    <property type="match status" value="1"/>
</dbReference>
<evidence type="ECO:0000313" key="4">
    <source>
        <dbReference type="Proteomes" id="UP000053029"/>
    </source>
</evidence>
<dbReference type="Pfam" id="PF17682">
    <property type="entry name" value="Tau95_N"/>
    <property type="match status" value="1"/>
</dbReference>
<dbReference type="GO" id="GO:0001002">
    <property type="term" value="F:RNA polymerase III type 1 promoter sequence-specific DNA binding"/>
    <property type="evidence" value="ECO:0007669"/>
    <property type="project" value="TreeGrafter"/>
</dbReference>
<dbReference type="InterPro" id="IPR040454">
    <property type="entry name" value="TF_IIIC_Tfc1/Sfc1"/>
</dbReference>
<gene>
    <name evidence="3" type="ORF">Z517_06144</name>
</gene>
<proteinExistence type="predicted"/>
<feature type="region of interest" description="Disordered" evidence="1">
    <location>
        <begin position="218"/>
        <end position="237"/>
    </location>
</feature>
<feature type="region of interest" description="Disordered" evidence="1">
    <location>
        <begin position="90"/>
        <end position="112"/>
    </location>
</feature>
<dbReference type="Gene3D" id="3.30.200.160">
    <property type="entry name" value="TFIIIC, subcomplex tauA, subunit Sfc1, barrel domain"/>
    <property type="match status" value="1"/>
</dbReference>
<dbReference type="InterPro" id="IPR041499">
    <property type="entry name" value="Tfc1/Sfc1_N"/>
</dbReference>
<name>A0A0D2EZ21_9EURO</name>
<accession>A0A0D2EZ21</accession>
<dbReference type="EMBL" id="KN846972">
    <property type="protein sequence ID" value="KIW79532.1"/>
    <property type="molecule type" value="Genomic_DNA"/>
</dbReference>
<evidence type="ECO:0000256" key="1">
    <source>
        <dbReference type="SAM" id="MobiDB-lite"/>
    </source>
</evidence>
<protein>
    <recommendedName>
        <fullName evidence="2">Transcription factor IIIC subunit Tfc1/Sfc1 triple barrel domain-containing protein</fullName>
    </recommendedName>
</protein>
<dbReference type="AlphaFoldDB" id="A0A0D2EZ21"/>
<evidence type="ECO:0000259" key="2">
    <source>
        <dbReference type="Pfam" id="PF17682"/>
    </source>
</evidence>
<evidence type="ECO:0000313" key="3">
    <source>
        <dbReference type="EMBL" id="KIW79532.1"/>
    </source>
</evidence>
<dbReference type="InterPro" id="IPR042536">
    <property type="entry name" value="TFIIIC_tauA_Sfc1"/>
</dbReference>
<dbReference type="GeneID" id="25305634"/>
<dbReference type="Proteomes" id="UP000053029">
    <property type="component" value="Unassembled WGS sequence"/>
</dbReference>
<reference evidence="3 4" key="1">
    <citation type="submission" date="2015-01" db="EMBL/GenBank/DDBJ databases">
        <title>The Genome Sequence of Fonsecaea pedrosoi CBS 271.37.</title>
        <authorList>
            <consortium name="The Broad Institute Genomics Platform"/>
            <person name="Cuomo C."/>
            <person name="de Hoog S."/>
            <person name="Gorbushina A."/>
            <person name="Stielow B."/>
            <person name="Teixiera M."/>
            <person name="Abouelleil A."/>
            <person name="Chapman S.B."/>
            <person name="Priest M."/>
            <person name="Young S.K."/>
            <person name="Wortman J."/>
            <person name="Nusbaum C."/>
            <person name="Birren B."/>
        </authorList>
    </citation>
    <scope>NUCLEOTIDE SEQUENCE [LARGE SCALE GENOMIC DNA]</scope>
    <source>
        <strain evidence="3 4">CBS 271.37</strain>
    </source>
</reference>
<feature type="domain" description="Transcription factor IIIC subunit Tfc1/Sfc1 triple barrel" evidence="2">
    <location>
        <begin position="23"/>
        <end position="154"/>
    </location>
</feature>
<dbReference type="GO" id="GO:0006384">
    <property type="term" value="P:transcription initiation at RNA polymerase III promoter"/>
    <property type="evidence" value="ECO:0007669"/>
    <property type="project" value="InterPro"/>
</dbReference>
<dbReference type="GO" id="GO:0000127">
    <property type="term" value="C:transcription factor TFIIIC complex"/>
    <property type="evidence" value="ECO:0007669"/>
    <property type="project" value="InterPro"/>
</dbReference>
<dbReference type="OrthoDB" id="5598268at2759"/>
<organism evidence="3 4">
    <name type="scientific">Fonsecaea pedrosoi CBS 271.37</name>
    <dbReference type="NCBI Taxonomy" id="1442368"/>
    <lineage>
        <taxon>Eukaryota</taxon>
        <taxon>Fungi</taxon>
        <taxon>Dikarya</taxon>
        <taxon>Ascomycota</taxon>
        <taxon>Pezizomycotina</taxon>
        <taxon>Eurotiomycetes</taxon>
        <taxon>Chaetothyriomycetidae</taxon>
        <taxon>Chaetothyriales</taxon>
        <taxon>Herpotrichiellaceae</taxon>
        <taxon>Fonsecaea</taxon>
    </lineage>
</organism>
<sequence length="237" mass="26467">MPRGPSNGETAPSFQVPRNPILSIEHPCIVKNVEKAVDMLGGPAEIVQSLESGLEKPLGLKFQPEDPSSRAVLSYNKPTNNVLLKVTVPKRTGRKRRRGVDEQFSEDSGESHPRKDVKYLLRSLTDNRERCEVEVVGQIGSTHVWRTMPDFTYSSKGSSFLGEVQSKVLPQQYPLLKQWPFPRSSPKEDTEVVPPPVLSTQNLPANFTYCQETAADSMVERHSANRRTDESVVHSTS</sequence>